<reference evidence="3" key="2">
    <citation type="submission" date="2025-08" db="UniProtKB">
        <authorList>
            <consortium name="RefSeq"/>
        </authorList>
    </citation>
    <scope>IDENTIFICATION</scope>
    <source>
        <tissue evidence="3">Leaf</tissue>
    </source>
</reference>
<gene>
    <name evidence="3" type="primary">LOC104721965</name>
</gene>
<dbReference type="RefSeq" id="XP_010438350.1">
    <property type="nucleotide sequence ID" value="XM_010440048.2"/>
</dbReference>
<proteinExistence type="predicted"/>
<accession>A0ABM0UAL2</accession>
<reference evidence="2" key="1">
    <citation type="journal article" date="2014" name="Nat. Commun.">
        <title>The emerging biofuel crop Camelina sativa retains a highly undifferentiated hexaploid genome structure.</title>
        <authorList>
            <person name="Kagale S."/>
            <person name="Koh C."/>
            <person name="Nixon J."/>
            <person name="Bollina V."/>
            <person name="Clarke W.E."/>
            <person name="Tuteja R."/>
            <person name="Spillane C."/>
            <person name="Robinson S.J."/>
            <person name="Links M.G."/>
            <person name="Clarke C."/>
            <person name="Higgins E.E."/>
            <person name="Huebert T."/>
            <person name="Sharpe A.G."/>
            <person name="Parkin I.A."/>
        </authorList>
    </citation>
    <scope>NUCLEOTIDE SEQUENCE [LARGE SCALE GENOMIC DNA]</scope>
    <source>
        <strain evidence="2">cv. DH55</strain>
    </source>
</reference>
<organism evidence="2 3">
    <name type="scientific">Camelina sativa</name>
    <name type="common">False flax</name>
    <name type="synonym">Myagrum sativum</name>
    <dbReference type="NCBI Taxonomy" id="90675"/>
    <lineage>
        <taxon>Eukaryota</taxon>
        <taxon>Viridiplantae</taxon>
        <taxon>Streptophyta</taxon>
        <taxon>Embryophyta</taxon>
        <taxon>Tracheophyta</taxon>
        <taxon>Spermatophyta</taxon>
        <taxon>Magnoliopsida</taxon>
        <taxon>eudicotyledons</taxon>
        <taxon>Gunneridae</taxon>
        <taxon>Pentapetalae</taxon>
        <taxon>rosids</taxon>
        <taxon>malvids</taxon>
        <taxon>Brassicales</taxon>
        <taxon>Brassicaceae</taxon>
        <taxon>Camelineae</taxon>
        <taxon>Camelina</taxon>
    </lineage>
</organism>
<dbReference type="Pfam" id="PF03004">
    <property type="entry name" value="Transposase_24"/>
    <property type="match status" value="1"/>
</dbReference>
<evidence type="ECO:0000313" key="3">
    <source>
        <dbReference type="RefSeq" id="XP_010438350.1"/>
    </source>
</evidence>
<evidence type="ECO:0000256" key="1">
    <source>
        <dbReference type="SAM" id="MobiDB-lite"/>
    </source>
</evidence>
<evidence type="ECO:0000313" key="2">
    <source>
        <dbReference type="Proteomes" id="UP000694864"/>
    </source>
</evidence>
<feature type="region of interest" description="Disordered" evidence="1">
    <location>
        <begin position="196"/>
        <end position="217"/>
    </location>
</feature>
<name>A0ABM0UAL2_CAMSA</name>
<keyword evidence="2" id="KW-1185">Reference proteome</keyword>
<dbReference type="InterPro" id="IPR004252">
    <property type="entry name" value="Probable_transposase_24"/>
</dbReference>
<sequence length="217" mass="24959">MKAKKNLFDGYIKMWTDEKTIKMATKNSKCRGSIRGGLGVAKHNNGAITYERRWDKMTIELGSPPNMIYFMEQTHLDKKTRTISDMKTKQILEMATSEMEIVQSQRHSQAEDDDSVQSIPLTHDEINSIMRKVVPKVRGKRYGFGNLFDEDSSEASPRQIPKLQEEIKTLKARELEKDAQIKYLIECNKLLLSKFPDLQPPNHPVTTTVEDDDETQP</sequence>
<dbReference type="Proteomes" id="UP000694864">
    <property type="component" value="Chromosome 11"/>
</dbReference>
<protein>
    <submittedName>
        <fullName evidence="3">Uncharacterized protein LOC104721965 isoform X3</fullName>
    </submittedName>
</protein>
<dbReference type="GeneID" id="104721965"/>